<evidence type="ECO:0000313" key="1">
    <source>
        <dbReference type="EMBL" id="MDI9859647.1"/>
    </source>
</evidence>
<gene>
    <name evidence="1" type="ORF">QM524_10525</name>
</gene>
<dbReference type="EMBL" id="JASHIF010000008">
    <property type="protein sequence ID" value="MDI9859647.1"/>
    <property type="molecule type" value="Genomic_DNA"/>
</dbReference>
<reference evidence="1 2" key="1">
    <citation type="submission" date="2023-05" db="EMBL/GenBank/DDBJ databases">
        <title>Novel species of genus Flectobacillus isolated from stream in China.</title>
        <authorList>
            <person name="Lu H."/>
        </authorList>
    </citation>
    <scope>NUCLEOTIDE SEQUENCE [LARGE SCALE GENOMIC DNA]</scope>
    <source>
        <strain evidence="1 2">KCTC 42575</strain>
    </source>
</reference>
<sequence>MRTQRLLMPIEVIRVYKKLPLRQRKALYQILRTELDYGPNSDNSNIRKMLRGDRYVPASAIKLIRDHLGMTRSAGNIQMDIMDIVGLKPKTLQP</sequence>
<accession>A0ABT6Y806</accession>
<keyword evidence="2" id="KW-1185">Reference proteome</keyword>
<protein>
    <submittedName>
        <fullName evidence="1">Uncharacterized protein</fullName>
    </submittedName>
</protein>
<comment type="caution">
    <text evidence="1">The sequence shown here is derived from an EMBL/GenBank/DDBJ whole genome shotgun (WGS) entry which is preliminary data.</text>
</comment>
<proteinExistence type="predicted"/>
<dbReference type="Proteomes" id="UP001236507">
    <property type="component" value="Unassembled WGS sequence"/>
</dbReference>
<name>A0ABT6Y806_9BACT</name>
<dbReference type="RefSeq" id="WP_283344550.1">
    <property type="nucleotide sequence ID" value="NZ_JASHIF010000008.1"/>
</dbReference>
<organism evidence="1 2">
    <name type="scientific">Flectobacillus roseus</name>
    <dbReference type="NCBI Taxonomy" id="502259"/>
    <lineage>
        <taxon>Bacteria</taxon>
        <taxon>Pseudomonadati</taxon>
        <taxon>Bacteroidota</taxon>
        <taxon>Cytophagia</taxon>
        <taxon>Cytophagales</taxon>
        <taxon>Flectobacillaceae</taxon>
        <taxon>Flectobacillus</taxon>
    </lineage>
</organism>
<evidence type="ECO:0000313" key="2">
    <source>
        <dbReference type="Proteomes" id="UP001236507"/>
    </source>
</evidence>